<organism evidence="5">
    <name type="scientific">Pseudomonas solani</name>
    <dbReference type="NCBI Taxonomy" id="2731552"/>
    <lineage>
        <taxon>Bacteria</taxon>
        <taxon>Pseudomonadati</taxon>
        <taxon>Pseudomonadota</taxon>
        <taxon>Gammaproteobacteria</taxon>
        <taxon>Pseudomonadales</taxon>
        <taxon>Pseudomonadaceae</taxon>
        <taxon>Pseudomonas</taxon>
    </lineage>
</organism>
<evidence type="ECO:0000256" key="3">
    <source>
        <dbReference type="ARBA" id="ARBA00038502"/>
    </source>
</evidence>
<dbReference type="GO" id="GO:0016747">
    <property type="term" value="F:acyltransferase activity, transferring groups other than amino-acyl groups"/>
    <property type="evidence" value="ECO:0007669"/>
    <property type="project" value="InterPro"/>
</dbReference>
<proteinExistence type="inferred from homology"/>
<dbReference type="InterPro" id="IPR016181">
    <property type="entry name" value="Acyl_CoA_acyltransferase"/>
</dbReference>
<dbReference type="Pfam" id="PF13302">
    <property type="entry name" value="Acetyltransf_3"/>
    <property type="match status" value="1"/>
</dbReference>
<gene>
    <name evidence="5" type="ORF">ABS648_19990</name>
</gene>
<name>A0AAU7XZG2_9PSED</name>
<dbReference type="PROSITE" id="PS51186">
    <property type="entry name" value="GNAT"/>
    <property type="match status" value="1"/>
</dbReference>
<dbReference type="InterPro" id="IPR051531">
    <property type="entry name" value="N-acetyltransferase"/>
</dbReference>
<dbReference type="InterPro" id="IPR000182">
    <property type="entry name" value="GNAT_dom"/>
</dbReference>
<dbReference type="EMBL" id="CP158373">
    <property type="protein sequence ID" value="XBY62231.1"/>
    <property type="molecule type" value="Genomic_DNA"/>
</dbReference>
<evidence type="ECO:0000256" key="2">
    <source>
        <dbReference type="ARBA" id="ARBA00023315"/>
    </source>
</evidence>
<dbReference type="PANTHER" id="PTHR43792:SF8">
    <property type="entry name" value="[RIBOSOMAL PROTEIN US5]-ALANINE N-ACETYLTRANSFERASE"/>
    <property type="match status" value="1"/>
</dbReference>
<dbReference type="RefSeq" id="WP_350446554.1">
    <property type="nucleotide sequence ID" value="NZ_CP158373.1"/>
</dbReference>
<evidence type="ECO:0000313" key="5">
    <source>
        <dbReference type="EMBL" id="XBY62231.1"/>
    </source>
</evidence>
<dbReference type="Gene3D" id="3.40.630.30">
    <property type="match status" value="1"/>
</dbReference>
<keyword evidence="2" id="KW-0012">Acyltransferase</keyword>
<sequence>MPTPSLNGPRVGLRPFRADDAPEVQRLAGDPAIAATTATIPHPYPLELAQGWIASLEPGYPQRPRITWAIVRREDDALLGCISLMGLRAGAESGELAYWIGKPYWGQGYMQEAARLVLAHAFEVLGLAWVEGYCLAHNPASARVMTDIGLQPLGQRFPREFRGREETLLGFRLDVAHWATLD</sequence>
<feature type="domain" description="N-acetyltransferase" evidence="4">
    <location>
        <begin position="11"/>
        <end position="174"/>
    </location>
</feature>
<comment type="similarity">
    <text evidence="3">Belongs to the acetyltransferase family. RimJ subfamily.</text>
</comment>
<evidence type="ECO:0000259" key="4">
    <source>
        <dbReference type="PROSITE" id="PS51186"/>
    </source>
</evidence>
<reference evidence="5" key="1">
    <citation type="submission" date="2023-08" db="EMBL/GenBank/DDBJ databases">
        <title>Increased levels of nutrients transform a symbiont into a lethal pathobiont.</title>
        <authorList>
            <person name="Lachnit T."/>
            <person name="Ulrich L."/>
            <person name="Willmer F.M."/>
            <person name="Hasenbein T."/>
            <person name="Steiner L.X."/>
            <person name="Wolters M."/>
            <person name="Herbst E.M."/>
            <person name="Deines P."/>
        </authorList>
    </citation>
    <scope>NUCLEOTIDE SEQUENCE</scope>
    <source>
        <strain evidence="5">T3</strain>
    </source>
</reference>
<accession>A0AAU7XZG2</accession>
<keyword evidence="1" id="KW-0808">Transferase</keyword>
<protein>
    <submittedName>
        <fullName evidence="5">GNAT family N-acetyltransferase</fullName>
    </submittedName>
</protein>
<dbReference type="PANTHER" id="PTHR43792">
    <property type="entry name" value="GNAT FAMILY, PUTATIVE (AFU_ORTHOLOGUE AFUA_3G00765)-RELATED-RELATED"/>
    <property type="match status" value="1"/>
</dbReference>
<dbReference type="SUPFAM" id="SSF55729">
    <property type="entry name" value="Acyl-CoA N-acyltransferases (Nat)"/>
    <property type="match status" value="1"/>
</dbReference>
<evidence type="ECO:0000256" key="1">
    <source>
        <dbReference type="ARBA" id="ARBA00022679"/>
    </source>
</evidence>
<dbReference type="AlphaFoldDB" id="A0AAU7XZG2"/>